<dbReference type="RefSeq" id="WP_184030572.1">
    <property type="nucleotide sequence ID" value="NZ_JACHFN010000012.1"/>
</dbReference>
<protein>
    <recommendedName>
        <fullName evidence="3">GNAT family N-acetyltransferase</fullName>
    </recommendedName>
</protein>
<dbReference type="Proteomes" id="UP000525389">
    <property type="component" value="Unassembled WGS sequence"/>
</dbReference>
<name>A0A7W8GGX1_9DEIO</name>
<keyword evidence="2" id="KW-1185">Reference proteome</keyword>
<dbReference type="Gene3D" id="3.40.630.30">
    <property type="match status" value="1"/>
</dbReference>
<dbReference type="InterPro" id="IPR016181">
    <property type="entry name" value="Acyl_CoA_acyltransferase"/>
</dbReference>
<evidence type="ECO:0000313" key="1">
    <source>
        <dbReference type="EMBL" id="MBB5235410.1"/>
    </source>
</evidence>
<comment type="caution">
    <text evidence="1">The sequence shown here is derived from an EMBL/GenBank/DDBJ whole genome shotgun (WGS) entry which is preliminary data.</text>
</comment>
<dbReference type="AlphaFoldDB" id="A0A7W8GGX1"/>
<proteinExistence type="predicted"/>
<evidence type="ECO:0000313" key="2">
    <source>
        <dbReference type="Proteomes" id="UP000525389"/>
    </source>
</evidence>
<dbReference type="SUPFAM" id="SSF55729">
    <property type="entry name" value="Acyl-CoA N-acyltransferases (Nat)"/>
    <property type="match status" value="1"/>
</dbReference>
<organism evidence="1 2">
    <name type="scientific">Deinococcus budaensis</name>
    <dbReference type="NCBI Taxonomy" id="1665626"/>
    <lineage>
        <taxon>Bacteria</taxon>
        <taxon>Thermotogati</taxon>
        <taxon>Deinococcota</taxon>
        <taxon>Deinococci</taxon>
        <taxon>Deinococcales</taxon>
        <taxon>Deinococcaceae</taxon>
        <taxon>Deinococcus</taxon>
    </lineage>
</organism>
<sequence length="249" mass="27183">MQVVTTSERPGLADEAGAAFRERWPEFIFHGAVPAHSLPRVQQYFPEYSVLLLDGGRVVAGGWGVPLGWNGSVDDLPGGYDGALIRSVTEYEAGQRPNTLSFMAASVAAEGGGRGLAAQVLRALTERGREAGLGRVVAPLRPTLKHRYPAFPMGEYARWTRADGLSTDPWIRTHQRMGAVILGPAERSMVVEGTVAEWETWADMAFPVSGSYVVPEALNLVVIDRERDRGRYTEENLWVEHPAAPSGRT</sequence>
<dbReference type="EMBL" id="JACHFN010000012">
    <property type="protein sequence ID" value="MBB5235410.1"/>
    <property type="molecule type" value="Genomic_DNA"/>
</dbReference>
<gene>
    <name evidence="1" type="ORF">HNQ09_002867</name>
</gene>
<reference evidence="1 2" key="1">
    <citation type="submission" date="2020-08" db="EMBL/GenBank/DDBJ databases">
        <title>Genomic Encyclopedia of Type Strains, Phase IV (KMG-IV): sequencing the most valuable type-strain genomes for metagenomic binning, comparative biology and taxonomic classification.</title>
        <authorList>
            <person name="Goeker M."/>
        </authorList>
    </citation>
    <scope>NUCLEOTIDE SEQUENCE [LARGE SCALE GENOMIC DNA]</scope>
    <source>
        <strain evidence="1 2">DSM 101791</strain>
    </source>
</reference>
<accession>A0A7W8GGX1</accession>
<evidence type="ECO:0008006" key="3">
    <source>
        <dbReference type="Google" id="ProtNLM"/>
    </source>
</evidence>